<dbReference type="AlphaFoldDB" id="A0A165AMU1"/>
<evidence type="ECO:0000313" key="1">
    <source>
        <dbReference type="EMBL" id="KZT47811.1"/>
    </source>
</evidence>
<keyword evidence="2" id="KW-1185">Reference proteome</keyword>
<dbReference type="InParanoid" id="A0A165AMU1"/>
<gene>
    <name evidence="1" type="ORF">CALCODRAFT_244435</name>
</gene>
<proteinExistence type="predicted"/>
<reference evidence="1 2" key="1">
    <citation type="journal article" date="2016" name="Mol. Biol. Evol.">
        <title>Comparative Genomics of Early-Diverging Mushroom-Forming Fungi Provides Insights into the Origins of Lignocellulose Decay Capabilities.</title>
        <authorList>
            <person name="Nagy L.G."/>
            <person name="Riley R."/>
            <person name="Tritt A."/>
            <person name="Adam C."/>
            <person name="Daum C."/>
            <person name="Floudas D."/>
            <person name="Sun H."/>
            <person name="Yadav J.S."/>
            <person name="Pangilinan J."/>
            <person name="Larsson K.H."/>
            <person name="Matsuura K."/>
            <person name="Barry K."/>
            <person name="Labutti K."/>
            <person name="Kuo R."/>
            <person name="Ohm R.A."/>
            <person name="Bhattacharya S.S."/>
            <person name="Shirouzu T."/>
            <person name="Yoshinaga Y."/>
            <person name="Martin F.M."/>
            <person name="Grigoriev I.V."/>
            <person name="Hibbett D.S."/>
        </authorList>
    </citation>
    <scope>NUCLEOTIDE SEQUENCE [LARGE SCALE GENOMIC DNA]</scope>
    <source>
        <strain evidence="1 2">HHB12733</strain>
    </source>
</reference>
<accession>A0A165AMU1</accession>
<name>A0A165AMU1_9BASI</name>
<dbReference type="Proteomes" id="UP000076842">
    <property type="component" value="Unassembled WGS sequence"/>
</dbReference>
<dbReference type="EMBL" id="KV424306">
    <property type="protein sequence ID" value="KZT47811.1"/>
    <property type="molecule type" value="Genomic_DNA"/>
</dbReference>
<protein>
    <submittedName>
        <fullName evidence="1">Uncharacterized protein</fullName>
    </submittedName>
</protein>
<evidence type="ECO:0000313" key="2">
    <source>
        <dbReference type="Proteomes" id="UP000076842"/>
    </source>
</evidence>
<sequence>MRELFWLRDDQGGWQTQCNFFWQLGLYERNPRLVDTFVTRRFQHRHPVTVLCRPLLPQLSCVLWSPIVRILPLESSRSSAALVATPGGPGWPHRMTSISVLPLHGGGHVLGLEAHEVASPNNDRFLSSQGRATWLARDRWERILNITVGRPVSSVERRRAHCAPSPFTLARHLGLLPVERTVETAATECALRPEPADVEQEIRAISALNPTGTILWAQFCAHFGCQYVEALVKVDTVRESRYWEALILLLPHICHDPYFLQRAQWRPEDIRVVCNRLALHVRKLLAAVQEATEARADLKHPEAELKEASRLAEALSWLICAAWSGGHVPVFLDRGLRETLALAATRTAERSRLYQTHFVLVELAGVLGGERLKRCDMDAIVWAQKLWRCNYKSCTKRDRLLPCHRYAWGQVPLLLLARPTPELSRDHVFRSCYTDAVQRPM</sequence>
<organism evidence="1 2">
    <name type="scientific">Calocera cornea HHB12733</name>
    <dbReference type="NCBI Taxonomy" id="1353952"/>
    <lineage>
        <taxon>Eukaryota</taxon>
        <taxon>Fungi</taxon>
        <taxon>Dikarya</taxon>
        <taxon>Basidiomycota</taxon>
        <taxon>Agaricomycotina</taxon>
        <taxon>Dacrymycetes</taxon>
        <taxon>Dacrymycetales</taxon>
        <taxon>Dacrymycetaceae</taxon>
        <taxon>Calocera</taxon>
    </lineage>
</organism>